<dbReference type="Proteomes" id="UP000198287">
    <property type="component" value="Unassembled WGS sequence"/>
</dbReference>
<dbReference type="InterPro" id="IPR035914">
    <property type="entry name" value="Sperma_CUB_dom_sf"/>
</dbReference>
<gene>
    <name evidence="1" type="ORF">Fcan01_05646</name>
</gene>
<comment type="caution">
    <text evidence="1">The sequence shown here is derived from an EMBL/GenBank/DDBJ whole genome shotgun (WGS) entry which is preliminary data.</text>
</comment>
<evidence type="ECO:0000313" key="1">
    <source>
        <dbReference type="EMBL" id="OXA60364.1"/>
    </source>
</evidence>
<dbReference type="STRING" id="158441.A0A226ETH2"/>
<proteinExistence type="predicted"/>
<evidence type="ECO:0008006" key="3">
    <source>
        <dbReference type="Google" id="ProtNLM"/>
    </source>
</evidence>
<dbReference type="SUPFAM" id="SSF49854">
    <property type="entry name" value="Spermadhesin, CUB domain"/>
    <property type="match status" value="1"/>
</dbReference>
<name>A0A226ETH2_FOLCA</name>
<evidence type="ECO:0000313" key="2">
    <source>
        <dbReference type="Proteomes" id="UP000198287"/>
    </source>
</evidence>
<keyword evidence="2" id="KW-1185">Reference proteome</keyword>
<dbReference type="EMBL" id="LNIX01000002">
    <property type="protein sequence ID" value="OXA60364.1"/>
    <property type="molecule type" value="Genomic_DNA"/>
</dbReference>
<dbReference type="AlphaFoldDB" id="A0A226ETH2"/>
<organism evidence="1 2">
    <name type="scientific">Folsomia candida</name>
    <name type="common">Springtail</name>
    <dbReference type="NCBI Taxonomy" id="158441"/>
    <lineage>
        <taxon>Eukaryota</taxon>
        <taxon>Metazoa</taxon>
        <taxon>Ecdysozoa</taxon>
        <taxon>Arthropoda</taxon>
        <taxon>Hexapoda</taxon>
        <taxon>Collembola</taxon>
        <taxon>Entomobryomorpha</taxon>
        <taxon>Isotomoidea</taxon>
        <taxon>Isotomidae</taxon>
        <taxon>Proisotominae</taxon>
        <taxon>Folsomia</taxon>
    </lineage>
</organism>
<reference evidence="1 2" key="1">
    <citation type="submission" date="2015-12" db="EMBL/GenBank/DDBJ databases">
        <title>The genome of Folsomia candida.</title>
        <authorList>
            <person name="Faddeeva A."/>
            <person name="Derks M.F."/>
            <person name="Anvar Y."/>
            <person name="Smit S."/>
            <person name="Van Straalen N."/>
            <person name="Roelofs D."/>
        </authorList>
    </citation>
    <scope>NUCLEOTIDE SEQUENCE [LARGE SCALE GENOMIC DNA]</scope>
    <source>
        <strain evidence="1 2">VU population</strain>
        <tissue evidence="1">Whole body</tissue>
    </source>
</reference>
<accession>A0A226ETH2</accession>
<dbReference type="OrthoDB" id="10063988at2759"/>
<protein>
    <recommendedName>
        <fullName evidence="3">CUB domain-containing protein</fullName>
    </recommendedName>
</protein>
<sequence length="119" mass="13197">MIFLTVAVCNVSISSRSVAARSGLSWVQIKSPELEGLTSCWWRLHSAPGQRIEVQIHRMVSIGHFNNNTLTCLGGWLQFSNGEIYSPTRQAIQMCAQNSRFSPPVVFFGDQGTATLLVR</sequence>